<dbReference type="InterPro" id="IPR000210">
    <property type="entry name" value="BTB/POZ_dom"/>
</dbReference>
<reference evidence="2 3" key="1">
    <citation type="submission" date="2018-08" db="EMBL/GenBank/DDBJ databases">
        <title>Genome and evolution of the arbuscular mycorrhizal fungus Diversispora epigaea (formerly Glomus versiforme) and its bacterial endosymbionts.</title>
        <authorList>
            <person name="Sun X."/>
            <person name="Fei Z."/>
            <person name="Harrison M."/>
        </authorList>
    </citation>
    <scope>NUCLEOTIDE SEQUENCE [LARGE SCALE GENOMIC DNA]</scope>
    <source>
        <strain evidence="2 3">IT104</strain>
    </source>
</reference>
<keyword evidence="3" id="KW-1185">Reference proteome</keyword>
<dbReference type="PANTHER" id="PTHR46306:SF1">
    <property type="entry name" value="BTB_POZ DOMAIN-CONTAINING PROTEIN 9"/>
    <property type="match status" value="1"/>
</dbReference>
<dbReference type="PROSITE" id="PS50097">
    <property type="entry name" value="BTB"/>
    <property type="match status" value="1"/>
</dbReference>
<dbReference type="SUPFAM" id="SSF54695">
    <property type="entry name" value="POZ domain"/>
    <property type="match status" value="1"/>
</dbReference>
<sequence length="188" mass="21957">MQIFIELIDNEENKKSFTAHLVVLCYHSSCFNKELEDASMKENLIKTVIKPNISAQIFKIILKYIYGGIVNIENSDSKIIYELMVNANELELEELSVKLESYLIESKASWLRTHFSFIYCSIFDSNEFKALISILQRDDLQVEEIKIWDYVIKWGIVQNPTLPTNLEEWSKESFEALKITLQHCLPLI</sequence>
<gene>
    <name evidence="2" type="ORF">Glove_300g10</name>
</gene>
<dbReference type="PANTHER" id="PTHR46306">
    <property type="entry name" value="BTB/POZ DOMAIN-CONTAINING PROTEIN 9"/>
    <property type="match status" value="1"/>
</dbReference>
<accession>A0A397I2W0</accession>
<comment type="caution">
    <text evidence="2">The sequence shown here is derived from an EMBL/GenBank/DDBJ whole genome shotgun (WGS) entry which is preliminary data.</text>
</comment>
<dbReference type="InterPro" id="IPR011333">
    <property type="entry name" value="SKP1/BTB/POZ_sf"/>
</dbReference>
<dbReference type="Proteomes" id="UP000266861">
    <property type="component" value="Unassembled WGS sequence"/>
</dbReference>
<dbReference type="OrthoDB" id="194443at2759"/>
<dbReference type="Pfam" id="PF00651">
    <property type="entry name" value="BTB"/>
    <property type="match status" value="1"/>
</dbReference>
<dbReference type="EMBL" id="PQFF01000274">
    <property type="protein sequence ID" value="RHZ67593.1"/>
    <property type="molecule type" value="Genomic_DNA"/>
</dbReference>
<evidence type="ECO:0000313" key="3">
    <source>
        <dbReference type="Proteomes" id="UP000266861"/>
    </source>
</evidence>
<protein>
    <recommendedName>
        <fullName evidence="1">BTB domain-containing protein</fullName>
    </recommendedName>
</protein>
<feature type="domain" description="BTB" evidence="1">
    <location>
        <begin position="1"/>
        <end position="74"/>
    </location>
</feature>
<dbReference type="Gene3D" id="3.30.710.10">
    <property type="entry name" value="Potassium Channel Kv1.1, Chain A"/>
    <property type="match status" value="1"/>
</dbReference>
<name>A0A397I2W0_9GLOM</name>
<dbReference type="SMART" id="SM00225">
    <property type="entry name" value="BTB"/>
    <property type="match status" value="1"/>
</dbReference>
<organism evidence="2 3">
    <name type="scientific">Diversispora epigaea</name>
    <dbReference type="NCBI Taxonomy" id="1348612"/>
    <lineage>
        <taxon>Eukaryota</taxon>
        <taxon>Fungi</taxon>
        <taxon>Fungi incertae sedis</taxon>
        <taxon>Mucoromycota</taxon>
        <taxon>Glomeromycotina</taxon>
        <taxon>Glomeromycetes</taxon>
        <taxon>Diversisporales</taxon>
        <taxon>Diversisporaceae</taxon>
        <taxon>Diversispora</taxon>
    </lineage>
</organism>
<dbReference type="InterPro" id="IPR052407">
    <property type="entry name" value="BTB_POZ_domain_cont_9"/>
</dbReference>
<dbReference type="GO" id="GO:0005737">
    <property type="term" value="C:cytoplasm"/>
    <property type="evidence" value="ECO:0007669"/>
    <property type="project" value="TreeGrafter"/>
</dbReference>
<evidence type="ECO:0000313" key="2">
    <source>
        <dbReference type="EMBL" id="RHZ67593.1"/>
    </source>
</evidence>
<proteinExistence type="predicted"/>
<dbReference type="AlphaFoldDB" id="A0A397I2W0"/>
<evidence type="ECO:0000259" key="1">
    <source>
        <dbReference type="PROSITE" id="PS50097"/>
    </source>
</evidence>